<dbReference type="PANTHER" id="PTHR20898:SF0">
    <property type="entry name" value="DAEDALUS ON 3-RELATED"/>
    <property type="match status" value="1"/>
</dbReference>
<evidence type="ECO:0008006" key="3">
    <source>
        <dbReference type="Google" id="ProtNLM"/>
    </source>
</evidence>
<gene>
    <name evidence="1" type="ORF">Bhyg_17797</name>
</gene>
<dbReference type="OrthoDB" id="7859583at2759"/>
<comment type="caution">
    <text evidence="1">The sequence shown here is derived from an EMBL/GenBank/DDBJ whole genome shotgun (WGS) entry which is preliminary data.</text>
</comment>
<dbReference type="SMART" id="SM00697">
    <property type="entry name" value="DM8"/>
    <property type="match status" value="1"/>
</dbReference>
<proteinExistence type="predicted"/>
<evidence type="ECO:0000313" key="1">
    <source>
        <dbReference type="EMBL" id="KAJ6634026.1"/>
    </source>
</evidence>
<dbReference type="InterPro" id="IPR010512">
    <property type="entry name" value="DUF1091"/>
</dbReference>
<protein>
    <recommendedName>
        <fullName evidence="3">MD-2-related lipid-recognition domain-containing protein</fullName>
    </recommendedName>
</protein>
<accession>A0A9Q0RVW2</accession>
<reference evidence="1" key="1">
    <citation type="submission" date="2022-07" db="EMBL/GenBank/DDBJ databases">
        <authorList>
            <person name="Trinca V."/>
            <person name="Uliana J.V.C."/>
            <person name="Torres T.T."/>
            <person name="Ward R.J."/>
            <person name="Monesi N."/>
        </authorList>
    </citation>
    <scope>NUCLEOTIDE SEQUENCE</scope>
    <source>
        <strain evidence="1">HSMRA1968</strain>
        <tissue evidence="1">Whole embryos</tissue>
    </source>
</reference>
<keyword evidence="2" id="KW-1185">Reference proteome</keyword>
<dbReference type="AlphaFoldDB" id="A0A9Q0RVW2"/>
<name>A0A9Q0RVW2_9DIPT</name>
<dbReference type="EMBL" id="WJQU01001215">
    <property type="protein sequence ID" value="KAJ6634026.1"/>
    <property type="molecule type" value="Genomic_DNA"/>
</dbReference>
<evidence type="ECO:0000313" key="2">
    <source>
        <dbReference type="Proteomes" id="UP001151699"/>
    </source>
</evidence>
<dbReference type="PANTHER" id="PTHR20898">
    <property type="entry name" value="DAEDALUS ON 3-RELATED-RELATED"/>
    <property type="match status" value="1"/>
</dbReference>
<sequence>MMTIKVNTMEVVSKVALIFVATIFFAHGARKDWSLEGVVLRTEKLVCDINPMYGNIKCSTKTKSRNVTHVNMNLTLSHKVETVTYNIKTFYQFSNNEYRPMLIDSTMDFCKNQKGIEHSPLHAAFKKTLITLMNVYEACPFLPGKVYYIKDWNFVASDLPSLVPAGRYVLKAQFFGGHNEYALTFAIYFRVENYGILDLKVG</sequence>
<dbReference type="Pfam" id="PF06477">
    <property type="entry name" value="DUF1091"/>
    <property type="match status" value="1"/>
</dbReference>
<organism evidence="1 2">
    <name type="scientific">Pseudolycoriella hygida</name>
    <dbReference type="NCBI Taxonomy" id="35572"/>
    <lineage>
        <taxon>Eukaryota</taxon>
        <taxon>Metazoa</taxon>
        <taxon>Ecdysozoa</taxon>
        <taxon>Arthropoda</taxon>
        <taxon>Hexapoda</taxon>
        <taxon>Insecta</taxon>
        <taxon>Pterygota</taxon>
        <taxon>Neoptera</taxon>
        <taxon>Endopterygota</taxon>
        <taxon>Diptera</taxon>
        <taxon>Nematocera</taxon>
        <taxon>Sciaroidea</taxon>
        <taxon>Sciaridae</taxon>
        <taxon>Pseudolycoriella</taxon>
    </lineage>
</organism>
<dbReference type="Proteomes" id="UP001151699">
    <property type="component" value="Unassembled WGS sequence"/>
</dbReference>